<dbReference type="Proteomes" id="UP000314294">
    <property type="component" value="Unassembled WGS sequence"/>
</dbReference>
<keyword evidence="2" id="KW-1185">Reference proteome</keyword>
<evidence type="ECO:0000313" key="1">
    <source>
        <dbReference type="EMBL" id="TNN83729.1"/>
    </source>
</evidence>
<proteinExistence type="predicted"/>
<dbReference type="AlphaFoldDB" id="A0A4Z2J0I2"/>
<reference evidence="1 2" key="1">
    <citation type="submission" date="2019-03" db="EMBL/GenBank/DDBJ databases">
        <title>First draft genome of Liparis tanakae, snailfish: a comprehensive survey of snailfish specific genes.</title>
        <authorList>
            <person name="Kim W."/>
            <person name="Song I."/>
            <person name="Jeong J.-H."/>
            <person name="Kim D."/>
            <person name="Kim S."/>
            <person name="Ryu S."/>
            <person name="Song J.Y."/>
            <person name="Lee S.K."/>
        </authorList>
    </citation>
    <scope>NUCLEOTIDE SEQUENCE [LARGE SCALE GENOMIC DNA]</scope>
    <source>
        <tissue evidence="1">Muscle</tissue>
    </source>
</reference>
<comment type="caution">
    <text evidence="1">The sequence shown here is derived from an EMBL/GenBank/DDBJ whole genome shotgun (WGS) entry which is preliminary data.</text>
</comment>
<name>A0A4Z2J0I2_9TELE</name>
<accession>A0A4Z2J0I2</accession>
<organism evidence="1 2">
    <name type="scientific">Liparis tanakae</name>
    <name type="common">Tanaka's snailfish</name>
    <dbReference type="NCBI Taxonomy" id="230148"/>
    <lineage>
        <taxon>Eukaryota</taxon>
        <taxon>Metazoa</taxon>
        <taxon>Chordata</taxon>
        <taxon>Craniata</taxon>
        <taxon>Vertebrata</taxon>
        <taxon>Euteleostomi</taxon>
        <taxon>Actinopterygii</taxon>
        <taxon>Neopterygii</taxon>
        <taxon>Teleostei</taxon>
        <taxon>Neoteleostei</taxon>
        <taxon>Acanthomorphata</taxon>
        <taxon>Eupercaria</taxon>
        <taxon>Perciformes</taxon>
        <taxon>Cottioidei</taxon>
        <taxon>Cottales</taxon>
        <taxon>Liparidae</taxon>
        <taxon>Liparis</taxon>
    </lineage>
</organism>
<protein>
    <submittedName>
        <fullName evidence="1">Uncharacterized protein</fullName>
    </submittedName>
</protein>
<sequence length="145" mass="15741">MFCQGDGIRLPFPTLLKCKKLDFENNGACRRPVMDGSPDGVMSCVLDGEHGSAGRIYVAVKEQPLQKMLSDLSGGPRLFVTGGAGEMKRRHGGRDVRFIINMLLEYLSSRCPSNGPQPTAVGTSSTMYSAVERCVHLPITFGNSF</sequence>
<evidence type="ECO:0000313" key="2">
    <source>
        <dbReference type="Proteomes" id="UP000314294"/>
    </source>
</evidence>
<dbReference type="EMBL" id="SRLO01000031">
    <property type="protein sequence ID" value="TNN83729.1"/>
    <property type="molecule type" value="Genomic_DNA"/>
</dbReference>
<gene>
    <name evidence="1" type="ORF">EYF80_005905</name>
</gene>